<organism evidence="1 2">
    <name type="scientific">Qipengyuania flava</name>
    <dbReference type="NCBI Taxonomy" id="192812"/>
    <lineage>
        <taxon>Bacteria</taxon>
        <taxon>Pseudomonadati</taxon>
        <taxon>Pseudomonadota</taxon>
        <taxon>Alphaproteobacteria</taxon>
        <taxon>Sphingomonadales</taxon>
        <taxon>Erythrobacteraceae</taxon>
        <taxon>Qipengyuania</taxon>
    </lineage>
</organism>
<proteinExistence type="predicted"/>
<evidence type="ECO:0000313" key="1">
    <source>
        <dbReference type="EMBL" id="QFI62644.1"/>
    </source>
</evidence>
<reference evidence="2" key="1">
    <citation type="submission" date="2018-09" db="EMBL/GenBank/DDBJ databases">
        <title>Nocardia yunnanensis sp. nov., an actinomycete isolated from a soil sample.</title>
        <authorList>
            <person name="Zhang J."/>
        </authorList>
    </citation>
    <scope>NUCLEOTIDE SEQUENCE [LARGE SCALE GENOMIC DNA]</scope>
    <source>
        <strain evidence="2">21-3</strain>
    </source>
</reference>
<dbReference type="AlphaFoldDB" id="A0A5P6N9E2"/>
<sequence>MVVLALRANTLAQFGMLTAAWFTLSLMRAAETRGNELAGALGPDEPFRLAVGQIALPANSNANAARGCA</sequence>
<dbReference type="EMBL" id="CP032228">
    <property type="protein sequence ID" value="QFI62644.1"/>
    <property type="molecule type" value="Genomic_DNA"/>
</dbReference>
<dbReference type="Proteomes" id="UP000325385">
    <property type="component" value="Chromosome"/>
</dbReference>
<protein>
    <submittedName>
        <fullName evidence="1">Uncharacterized protein</fullName>
    </submittedName>
</protein>
<gene>
    <name evidence="1" type="ORF">D0Y83_04670</name>
</gene>
<name>A0A5P6N9E2_9SPHN</name>
<evidence type="ECO:0000313" key="2">
    <source>
        <dbReference type="Proteomes" id="UP000325385"/>
    </source>
</evidence>
<accession>A0A5P6N9E2</accession>